<gene>
    <name evidence="9" type="primary">LOC106164126</name>
</gene>
<dbReference type="Gene3D" id="1.20.1250.20">
    <property type="entry name" value="MFS general substrate transporter like domains"/>
    <property type="match status" value="1"/>
</dbReference>
<protein>
    <submittedName>
        <fullName evidence="9">Equilibrative nucleoside transporter 4-like</fullName>
    </submittedName>
</protein>
<evidence type="ECO:0000313" key="8">
    <source>
        <dbReference type="Proteomes" id="UP000085678"/>
    </source>
</evidence>
<evidence type="ECO:0000256" key="2">
    <source>
        <dbReference type="ARBA" id="ARBA00007965"/>
    </source>
</evidence>
<keyword evidence="5 7" id="KW-1133">Transmembrane helix</keyword>
<dbReference type="InterPro" id="IPR036259">
    <property type="entry name" value="MFS_trans_sf"/>
</dbReference>
<dbReference type="InParanoid" id="A0A1S3IHN1"/>
<feature type="transmembrane region" description="Helical" evidence="7">
    <location>
        <begin position="369"/>
        <end position="388"/>
    </location>
</feature>
<dbReference type="KEGG" id="lak:106164126"/>
<dbReference type="AlphaFoldDB" id="A0A1S3IHN1"/>
<dbReference type="OrthoDB" id="10014563at2759"/>
<keyword evidence="4 7" id="KW-0812">Transmembrane</keyword>
<dbReference type="GO" id="GO:0008504">
    <property type="term" value="F:monoamine transmembrane transporter activity"/>
    <property type="evidence" value="ECO:0007669"/>
    <property type="project" value="TreeGrafter"/>
</dbReference>
<feature type="transmembrane region" description="Helical" evidence="7">
    <location>
        <begin position="400"/>
        <end position="419"/>
    </location>
</feature>
<accession>A0A1S3IHN1</accession>
<keyword evidence="8" id="KW-1185">Reference proteome</keyword>
<evidence type="ECO:0000256" key="7">
    <source>
        <dbReference type="SAM" id="Phobius"/>
    </source>
</evidence>
<dbReference type="PRINTS" id="PR01130">
    <property type="entry name" value="DERENTRNSPRT"/>
</dbReference>
<feature type="transmembrane region" description="Helical" evidence="7">
    <location>
        <begin position="145"/>
        <end position="166"/>
    </location>
</feature>
<dbReference type="PIRSF" id="PIRSF016379">
    <property type="entry name" value="ENT"/>
    <property type="match status" value="1"/>
</dbReference>
<comment type="similarity">
    <text evidence="2">Belongs to the SLC29A/ENT transporter (TC 2.A.57) family.</text>
</comment>
<dbReference type="PANTHER" id="PTHR10332:SF10">
    <property type="entry name" value="EQUILIBRATIVE NUCLEOSIDE TRANSPORTER 4"/>
    <property type="match status" value="1"/>
</dbReference>
<dbReference type="SUPFAM" id="SSF103473">
    <property type="entry name" value="MFS general substrate transporter"/>
    <property type="match status" value="1"/>
</dbReference>
<dbReference type="GO" id="GO:0005337">
    <property type="term" value="F:nucleoside transmembrane transporter activity"/>
    <property type="evidence" value="ECO:0007669"/>
    <property type="project" value="InterPro"/>
</dbReference>
<dbReference type="Proteomes" id="UP000085678">
    <property type="component" value="Unplaced"/>
</dbReference>
<feature type="transmembrane region" description="Helical" evidence="7">
    <location>
        <begin position="208"/>
        <end position="228"/>
    </location>
</feature>
<feature type="transmembrane region" description="Helical" evidence="7">
    <location>
        <begin position="465"/>
        <end position="488"/>
    </location>
</feature>
<evidence type="ECO:0000256" key="3">
    <source>
        <dbReference type="ARBA" id="ARBA00022448"/>
    </source>
</evidence>
<evidence type="ECO:0000256" key="6">
    <source>
        <dbReference type="ARBA" id="ARBA00023136"/>
    </source>
</evidence>
<organism evidence="8 9">
    <name type="scientific">Lingula anatina</name>
    <name type="common">Brachiopod</name>
    <name type="synonym">Lingula unguis</name>
    <dbReference type="NCBI Taxonomy" id="7574"/>
    <lineage>
        <taxon>Eukaryota</taxon>
        <taxon>Metazoa</taxon>
        <taxon>Spiralia</taxon>
        <taxon>Lophotrochozoa</taxon>
        <taxon>Brachiopoda</taxon>
        <taxon>Linguliformea</taxon>
        <taxon>Lingulata</taxon>
        <taxon>Lingulida</taxon>
        <taxon>Linguloidea</taxon>
        <taxon>Lingulidae</taxon>
        <taxon>Lingula</taxon>
    </lineage>
</organism>
<dbReference type="InterPro" id="IPR002259">
    <property type="entry name" value="Eqnu_transpt"/>
</dbReference>
<proteinExistence type="inferred from homology"/>
<keyword evidence="3" id="KW-0813">Transport</keyword>
<reference evidence="9" key="1">
    <citation type="submission" date="2025-08" db="UniProtKB">
        <authorList>
            <consortium name="RefSeq"/>
        </authorList>
    </citation>
    <scope>IDENTIFICATION</scope>
    <source>
        <tissue evidence="9">Gonads</tissue>
    </source>
</reference>
<feature type="transmembrane region" description="Helical" evidence="7">
    <location>
        <begin position="431"/>
        <end position="453"/>
    </location>
</feature>
<dbReference type="GeneID" id="106164126"/>
<dbReference type="PANTHER" id="PTHR10332">
    <property type="entry name" value="EQUILIBRATIVE NUCLEOSIDE TRANSPORTER"/>
    <property type="match status" value="1"/>
</dbReference>
<name>A0A1S3IHN1_LINAN</name>
<sequence>MDENLSRGYVQLSKQRASVSSIGGQSSESGQSPSGLNVPHDTCSCIYLGLILAGAGFLLPYNSFIIAVDYYQDRFPDTTIVFDMSLTYICVAFVSVCINNVLVELLSLHTRITVGYVISFLTLLSVALFDVWFELLTRDSAYRVTLAAVGTVALGCTVQQSSFYGYTSMLPMRYTQAVMTGESAAGLLVSANRIVTKALLNDEKVNTMIFFCISVVTVFACFVIFNLIRRTEFARFYENICRTAGKPDDKVGFSNQTVMQEEVEIVDHTTNQGNYGVLVIEHDDQPRHAVSSSSSRHSIADDVRIKSEPWTVRRPTTIWAAIKHGVVLRKRASRTTWPYMMSIAFAYFVTLCLFPGIESEILSCRLGSWMPVVLMAIFNASDFIGKIIASLPYDWPPRRLLACSILRVLLIPLMMMCATPRLGPILNGEGWAMLISLILGVTNGYFGSVPMILASTKVPDEQKELTGNMMTLTYSIGLTTGSVMAYGLDDWLGPRLPHDPCLVNNATLVDLLNGTISSSSFG</sequence>
<comment type="subcellular location">
    <subcellularLocation>
        <location evidence="1">Membrane</location>
        <topology evidence="1">Multi-pass membrane protein</topology>
    </subcellularLocation>
</comment>
<evidence type="ECO:0000313" key="9">
    <source>
        <dbReference type="RefSeq" id="XP_013397381.1"/>
    </source>
</evidence>
<dbReference type="GO" id="GO:0005886">
    <property type="term" value="C:plasma membrane"/>
    <property type="evidence" value="ECO:0007669"/>
    <property type="project" value="TreeGrafter"/>
</dbReference>
<feature type="transmembrane region" description="Helical" evidence="7">
    <location>
        <begin position="46"/>
        <end position="68"/>
    </location>
</feature>
<keyword evidence="6 7" id="KW-0472">Membrane</keyword>
<evidence type="ECO:0000256" key="4">
    <source>
        <dbReference type="ARBA" id="ARBA00022692"/>
    </source>
</evidence>
<feature type="transmembrane region" description="Helical" evidence="7">
    <location>
        <begin position="114"/>
        <end position="133"/>
    </location>
</feature>
<dbReference type="RefSeq" id="XP_013397381.1">
    <property type="nucleotide sequence ID" value="XM_013541927.1"/>
</dbReference>
<feature type="transmembrane region" description="Helical" evidence="7">
    <location>
        <begin position="80"/>
        <end position="102"/>
    </location>
</feature>
<feature type="transmembrane region" description="Helical" evidence="7">
    <location>
        <begin position="337"/>
        <end position="357"/>
    </location>
</feature>
<evidence type="ECO:0000256" key="1">
    <source>
        <dbReference type="ARBA" id="ARBA00004141"/>
    </source>
</evidence>
<dbReference type="FunCoup" id="A0A1S3IHN1">
    <property type="interactions" value="183"/>
</dbReference>
<evidence type="ECO:0000256" key="5">
    <source>
        <dbReference type="ARBA" id="ARBA00022989"/>
    </source>
</evidence>
<dbReference type="Pfam" id="PF01733">
    <property type="entry name" value="Nucleoside_tran"/>
    <property type="match status" value="1"/>
</dbReference>